<sequence length="330" mass="35706">MLGETGICPTNISHTVAQSLPTLFPHNPFTYSPQTPIVPIMAAMSDNTAANKKHWDVKAATYETDPKWEKSMAQLIAAVEERRDFIGVNWVRKGESDRTVRMIDYACGPGTISRALHPYVTQCRGVDLSTNMVAQYKARAKVEGLTPEQMDAFEGNILDDDGAAPSDPTLRDADLACVSMAMHHMDDPARVALKLAERLQPGGVLFVIDFVRHEVPGGGSGAEHGGHHHHHHHHHHGGHGHGHGHSHGGHGHGHEKQQQEGAGMGEVFDATPTIAHNGFSPEQVRDMFEQAGAGDDFAFELVDSVEMPASSTVKPVIFFARGTKKAAASL</sequence>
<dbReference type="CDD" id="cd02440">
    <property type="entry name" value="AdoMet_MTases"/>
    <property type="match status" value="1"/>
</dbReference>
<dbReference type="Pfam" id="PF08242">
    <property type="entry name" value="Methyltransf_12"/>
    <property type="match status" value="1"/>
</dbReference>
<proteinExistence type="predicted"/>
<evidence type="ECO:0000313" key="4">
    <source>
        <dbReference type="Proteomes" id="UP000294847"/>
    </source>
</evidence>
<dbReference type="Gene3D" id="3.40.50.150">
    <property type="entry name" value="Vaccinia Virus protein VP39"/>
    <property type="match status" value="1"/>
</dbReference>
<dbReference type="Proteomes" id="UP000294847">
    <property type="component" value="Chromosome 7"/>
</dbReference>
<evidence type="ECO:0000313" key="3">
    <source>
        <dbReference type="EMBL" id="QBZ65736.1"/>
    </source>
</evidence>
<feature type="domain" description="Methyltransferase type 12" evidence="2">
    <location>
        <begin position="104"/>
        <end position="205"/>
    </location>
</feature>
<protein>
    <recommendedName>
        <fullName evidence="2">Methyltransferase type 12 domain-containing protein</fullName>
    </recommendedName>
</protein>
<gene>
    <name evidence="3" type="ORF">PoMZ_12699</name>
</gene>
<dbReference type="AlphaFoldDB" id="A0A4P7NUX5"/>
<evidence type="ECO:0000259" key="2">
    <source>
        <dbReference type="Pfam" id="PF08242"/>
    </source>
</evidence>
<dbReference type="InterPro" id="IPR013217">
    <property type="entry name" value="Methyltransf_12"/>
</dbReference>
<dbReference type="PANTHER" id="PTHR43861">
    <property type="entry name" value="TRANS-ACONITATE 2-METHYLTRANSFERASE-RELATED"/>
    <property type="match status" value="1"/>
</dbReference>
<evidence type="ECO:0000256" key="1">
    <source>
        <dbReference type="SAM" id="MobiDB-lite"/>
    </source>
</evidence>
<organism evidence="3 4">
    <name type="scientific">Pyricularia oryzae</name>
    <name type="common">Rice blast fungus</name>
    <name type="synonym">Magnaporthe oryzae</name>
    <dbReference type="NCBI Taxonomy" id="318829"/>
    <lineage>
        <taxon>Eukaryota</taxon>
        <taxon>Fungi</taxon>
        <taxon>Dikarya</taxon>
        <taxon>Ascomycota</taxon>
        <taxon>Pezizomycotina</taxon>
        <taxon>Sordariomycetes</taxon>
        <taxon>Sordariomycetidae</taxon>
        <taxon>Magnaporthales</taxon>
        <taxon>Pyriculariaceae</taxon>
        <taxon>Pyricularia</taxon>
    </lineage>
</organism>
<accession>A0A4P7NUX5</accession>
<dbReference type="SUPFAM" id="SSF53335">
    <property type="entry name" value="S-adenosyl-L-methionine-dependent methyltransferases"/>
    <property type="match status" value="1"/>
</dbReference>
<dbReference type="InterPro" id="IPR029063">
    <property type="entry name" value="SAM-dependent_MTases_sf"/>
</dbReference>
<feature type="compositionally biased region" description="Basic residues" evidence="1">
    <location>
        <begin position="226"/>
        <end position="251"/>
    </location>
</feature>
<name>A0A4P7NUX5_PYROR</name>
<dbReference type="EMBL" id="CP034210">
    <property type="protein sequence ID" value="QBZ65736.1"/>
    <property type="molecule type" value="Genomic_DNA"/>
</dbReference>
<reference evidence="3 4" key="1">
    <citation type="journal article" date="2019" name="Mol. Biol. Evol.">
        <title>Blast fungal genomes show frequent chromosomal changes, gene gains and losses, and effector gene turnover.</title>
        <authorList>
            <person name="Gomez Luciano L.B."/>
            <person name="Jason Tsai I."/>
            <person name="Chuma I."/>
            <person name="Tosa Y."/>
            <person name="Chen Y.H."/>
            <person name="Li J.Y."/>
            <person name="Li M.Y."/>
            <person name="Jade Lu M.Y."/>
            <person name="Nakayashiki H."/>
            <person name="Li W.H."/>
        </authorList>
    </citation>
    <scope>NUCLEOTIDE SEQUENCE [LARGE SCALE GENOMIC DNA]</scope>
    <source>
        <strain evidence="3">MZ5-1-6</strain>
    </source>
</reference>
<feature type="region of interest" description="Disordered" evidence="1">
    <location>
        <begin position="217"/>
        <end position="261"/>
    </location>
</feature>